<keyword evidence="5" id="KW-1185">Reference proteome</keyword>
<dbReference type="EMBL" id="BKCP01007959">
    <property type="protein sequence ID" value="GER47542.1"/>
    <property type="molecule type" value="Genomic_DNA"/>
</dbReference>
<dbReference type="Pfam" id="PF12937">
    <property type="entry name" value="F-box-like"/>
    <property type="match status" value="1"/>
</dbReference>
<dbReference type="OrthoDB" id="1916346at2759"/>
<sequence>MVTGNKKAQVDGDAGVDIFDEEEWYFVEKDSEEEKCESFSSLIDDDDVDADGNDDGDGDDGDVDDDDVDDGDVVNDDDDDGGDDDVADYDDDDGVKSLQIPYFPPRSTVKSSSSMPPLICFSPERKIPPAIYIKDPIIQQILPYLPAKSLMRFRSVSKRWDRWIRSPILSHHQAQTHKPITGFFCQSHYSRPTFFTLDQSSCGIPSHSFSFLPDSTYLVASTHGLLVFLPHFGPDIYYICNPVTRAFRALPRPGLYHGLNSACVLAFDSAPENIESYYQLVCAVPLVGQPVVCFETYSSETGLWTRSNAVCTEIGPYEYFGTGLYMKGVAYWRTSGGKLVAFDTKFDVCEVLVLPEGSPVRGVLVEMEGEIAYVGICEVSGVGYVVKIYYGVEMRLVKEVKWCLENVGCFGGNYGVLPYYEKGRLLVMVGGMVYWCGMRDERFEKVVGCEVSESTVHHRIFPYVNSLVYLS</sequence>
<comment type="caution">
    <text evidence="4">The sequence shown here is derived from an EMBL/GenBank/DDBJ whole genome shotgun (WGS) entry which is preliminary data.</text>
</comment>
<gene>
    <name evidence="4" type="ORF">STAS_24650</name>
</gene>
<dbReference type="Proteomes" id="UP000325081">
    <property type="component" value="Unassembled WGS sequence"/>
</dbReference>
<evidence type="ECO:0000259" key="2">
    <source>
        <dbReference type="Pfam" id="PF12937"/>
    </source>
</evidence>
<dbReference type="Gene3D" id="1.20.1280.50">
    <property type="match status" value="1"/>
</dbReference>
<feature type="domain" description="F-box protein At3g26010-like beta-propeller" evidence="3">
    <location>
        <begin position="214"/>
        <end position="379"/>
    </location>
</feature>
<dbReference type="AlphaFoldDB" id="A0A5A7QRK6"/>
<organism evidence="4 5">
    <name type="scientific">Striga asiatica</name>
    <name type="common">Asiatic witchweed</name>
    <name type="synonym">Buchnera asiatica</name>
    <dbReference type="NCBI Taxonomy" id="4170"/>
    <lineage>
        <taxon>Eukaryota</taxon>
        <taxon>Viridiplantae</taxon>
        <taxon>Streptophyta</taxon>
        <taxon>Embryophyta</taxon>
        <taxon>Tracheophyta</taxon>
        <taxon>Spermatophyta</taxon>
        <taxon>Magnoliopsida</taxon>
        <taxon>eudicotyledons</taxon>
        <taxon>Gunneridae</taxon>
        <taxon>Pentapetalae</taxon>
        <taxon>asterids</taxon>
        <taxon>lamiids</taxon>
        <taxon>Lamiales</taxon>
        <taxon>Orobanchaceae</taxon>
        <taxon>Buchnereae</taxon>
        <taxon>Striga</taxon>
    </lineage>
</organism>
<dbReference type="SUPFAM" id="SSF81383">
    <property type="entry name" value="F-box domain"/>
    <property type="match status" value="1"/>
</dbReference>
<evidence type="ECO:0000313" key="4">
    <source>
        <dbReference type="EMBL" id="GER47542.1"/>
    </source>
</evidence>
<proteinExistence type="predicted"/>
<dbReference type="PANTHER" id="PTHR35546">
    <property type="entry name" value="F-BOX PROTEIN INTERACTION DOMAIN PROTEIN-RELATED"/>
    <property type="match status" value="1"/>
</dbReference>
<dbReference type="InterPro" id="IPR036047">
    <property type="entry name" value="F-box-like_dom_sf"/>
</dbReference>
<dbReference type="InterPro" id="IPR001810">
    <property type="entry name" value="F-box_dom"/>
</dbReference>
<protein>
    <submittedName>
        <fullName evidence="4">F-box family protein</fullName>
    </submittedName>
</protein>
<feature type="domain" description="F-box" evidence="2">
    <location>
        <begin position="136"/>
        <end position="172"/>
    </location>
</feature>
<evidence type="ECO:0000256" key="1">
    <source>
        <dbReference type="SAM" id="MobiDB-lite"/>
    </source>
</evidence>
<reference evidence="5" key="1">
    <citation type="journal article" date="2019" name="Curr. Biol.">
        <title>Genome Sequence of Striga asiatica Provides Insight into the Evolution of Plant Parasitism.</title>
        <authorList>
            <person name="Yoshida S."/>
            <person name="Kim S."/>
            <person name="Wafula E.K."/>
            <person name="Tanskanen J."/>
            <person name="Kim Y.M."/>
            <person name="Honaas L."/>
            <person name="Yang Z."/>
            <person name="Spallek T."/>
            <person name="Conn C.E."/>
            <person name="Ichihashi Y."/>
            <person name="Cheong K."/>
            <person name="Cui S."/>
            <person name="Der J.P."/>
            <person name="Gundlach H."/>
            <person name="Jiao Y."/>
            <person name="Hori C."/>
            <person name="Ishida J.K."/>
            <person name="Kasahara H."/>
            <person name="Kiba T."/>
            <person name="Kim M.S."/>
            <person name="Koo N."/>
            <person name="Laohavisit A."/>
            <person name="Lee Y.H."/>
            <person name="Lumba S."/>
            <person name="McCourt P."/>
            <person name="Mortimer J.C."/>
            <person name="Mutuku J.M."/>
            <person name="Nomura T."/>
            <person name="Sasaki-Sekimoto Y."/>
            <person name="Seto Y."/>
            <person name="Wang Y."/>
            <person name="Wakatake T."/>
            <person name="Sakakibara H."/>
            <person name="Demura T."/>
            <person name="Yamaguchi S."/>
            <person name="Yoneyama K."/>
            <person name="Manabe R.I."/>
            <person name="Nelson D.C."/>
            <person name="Schulman A.H."/>
            <person name="Timko M.P."/>
            <person name="dePamphilis C.W."/>
            <person name="Choi D."/>
            <person name="Shirasu K."/>
        </authorList>
    </citation>
    <scope>NUCLEOTIDE SEQUENCE [LARGE SCALE GENOMIC DNA]</scope>
    <source>
        <strain evidence="5">cv. UVA1</strain>
    </source>
</reference>
<dbReference type="Pfam" id="PF24750">
    <property type="entry name" value="b-prop_At3g26010-like"/>
    <property type="match status" value="1"/>
</dbReference>
<feature type="region of interest" description="Disordered" evidence="1">
    <location>
        <begin position="1"/>
        <end position="20"/>
    </location>
</feature>
<dbReference type="InterPro" id="IPR055290">
    <property type="entry name" value="At3g26010-like"/>
</dbReference>
<dbReference type="PANTHER" id="PTHR35546:SF25">
    <property type="entry name" value="F-BOX DOMAIN-CONTAINING PROTEIN"/>
    <property type="match status" value="1"/>
</dbReference>
<dbReference type="InterPro" id="IPR056592">
    <property type="entry name" value="Beta-prop_At3g26010-like"/>
</dbReference>
<feature type="compositionally biased region" description="Acidic residues" evidence="1">
    <location>
        <begin position="43"/>
        <end position="93"/>
    </location>
</feature>
<evidence type="ECO:0000259" key="3">
    <source>
        <dbReference type="Pfam" id="PF24750"/>
    </source>
</evidence>
<feature type="region of interest" description="Disordered" evidence="1">
    <location>
        <begin position="29"/>
        <end position="109"/>
    </location>
</feature>
<accession>A0A5A7QRK6</accession>
<name>A0A5A7QRK6_STRAF</name>
<evidence type="ECO:0000313" key="5">
    <source>
        <dbReference type="Proteomes" id="UP000325081"/>
    </source>
</evidence>